<dbReference type="EMBL" id="JABSNW010000008">
    <property type="protein sequence ID" value="KAL2885481.1"/>
    <property type="molecule type" value="Genomic_DNA"/>
</dbReference>
<sequence length="844" mass="94805">MSSNEALGLSFSEVANLRTFEDLRRYAKWPEDVQPIPMLAVPGIDPRENIKTSYCAIIEKTARSSITLQRIFDELEENKHYINIDNFKLYLALRGTYEMWLRLQPFPRNITDSSIIPEARRVRLQVKECAKLAAINYDIAHRAFNLPEQAHPIVGYTSSILCRTLDDYKAKAFRSNLGVATQFAWILAPPGMGKTFAVSQLALKHQKYVIYFNFAPERHCSYPRRSPYASMIQKHLKGKSPLEMKEIWKVVIEAFLRLAKSAYAFRTNHGDFFHIQSNDKYHARQQEMIATALEPVLRSKYINWAKFDEACQELLHQYTKVLSPPKFRQTQSSPDLRYIICFDGVKGLVTGDMTDESNMPIYTLQEVLSTLCYDDSSCFALFLGTSSQLPNDGQVSFRPSVQQISSKAFPPYIWFKANVQASEAPCSLETPNTSWEKLLTFGQPLWTALLQGGSTVSHIMALASQRCNPTVAPKFRWCDPMESAPVGDPDIELGLLALLSYRIPFNISNFALAEKLASDWMYKIVDISEERKQLLVSQPSEPILAHMAYHHGMRMGPHLLTALACLNSFLYQRCISIEDMDEFITGLVLLLSFDDAMLKNINPGELPTKPIVTRIFLSSLLGENIPAELMKLSHEPSQLEEILSLGQVFFNRLYRRKSMPSQSDVYNMYRSCAACYLPNSSEGAAILIPIWIPKSNGGTEGSMGCILVQVEGHTKSPLASQRKPVYDEINTAITKLSLGGNVPIICLAISLDRHGSGNSNGTVVLQSPRDGSEKLGLVQVSGLDAYPLFKGPLRDANTSEESSTNEAVLSVLQVMASQGNRPHLSQSEKPHLYEAFDAEFLPYI</sequence>
<dbReference type="RefSeq" id="XP_070856661.1">
    <property type="nucleotide sequence ID" value="XM_071001557.1"/>
</dbReference>
<evidence type="ECO:0000313" key="1">
    <source>
        <dbReference type="EMBL" id="KAL2885481.1"/>
    </source>
</evidence>
<name>A0ABR4MB35_9PEZI</name>
<protein>
    <submittedName>
        <fullName evidence="1">Uncharacterized protein</fullName>
    </submittedName>
</protein>
<dbReference type="PANTHER" id="PTHR33266">
    <property type="entry name" value="CHROMOSOME 15, WHOLE GENOME SHOTGUN SEQUENCE"/>
    <property type="match status" value="1"/>
</dbReference>
<keyword evidence="2" id="KW-1185">Reference proteome</keyword>
<gene>
    <name evidence="1" type="ORF">HOO65_080431</name>
</gene>
<dbReference type="PANTHER" id="PTHR33266:SF1">
    <property type="entry name" value="F-BOX DOMAIN-CONTAINING PROTEIN"/>
    <property type="match status" value="1"/>
</dbReference>
<organism evidence="1 2">
    <name type="scientific">Ceratocystis lukuohia</name>
    <dbReference type="NCBI Taxonomy" id="2019550"/>
    <lineage>
        <taxon>Eukaryota</taxon>
        <taxon>Fungi</taxon>
        <taxon>Dikarya</taxon>
        <taxon>Ascomycota</taxon>
        <taxon>Pezizomycotina</taxon>
        <taxon>Sordariomycetes</taxon>
        <taxon>Hypocreomycetidae</taxon>
        <taxon>Microascales</taxon>
        <taxon>Ceratocystidaceae</taxon>
        <taxon>Ceratocystis</taxon>
    </lineage>
</organism>
<dbReference type="Proteomes" id="UP001610728">
    <property type="component" value="Unassembled WGS sequence"/>
</dbReference>
<proteinExistence type="predicted"/>
<accession>A0ABR4MB35</accession>
<reference evidence="1 2" key="1">
    <citation type="submission" date="2020-05" db="EMBL/GenBank/DDBJ databases">
        <title>Ceratocystis lukuohia genome.</title>
        <authorList>
            <person name="Harrington T.C."/>
            <person name="Kim K."/>
            <person name="Mayers C.G."/>
        </authorList>
    </citation>
    <scope>NUCLEOTIDE SEQUENCE [LARGE SCALE GENOMIC DNA]</scope>
    <source>
        <strain evidence="1 2">C4212</strain>
    </source>
</reference>
<comment type="caution">
    <text evidence="1">The sequence shown here is derived from an EMBL/GenBank/DDBJ whole genome shotgun (WGS) entry which is preliminary data.</text>
</comment>
<evidence type="ECO:0000313" key="2">
    <source>
        <dbReference type="Proteomes" id="UP001610728"/>
    </source>
</evidence>
<dbReference type="GeneID" id="98121167"/>